<dbReference type="SMART" id="SM00364">
    <property type="entry name" value="LRR_BAC"/>
    <property type="match status" value="4"/>
</dbReference>
<dbReference type="InterPro" id="IPR003591">
    <property type="entry name" value="Leu-rich_rpt_typical-subtyp"/>
</dbReference>
<comment type="caution">
    <text evidence="6">The sequence shown here is derived from an EMBL/GenBank/DDBJ whole genome shotgun (WGS) entry which is preliminary data.</text>
</comment>
<dbReference type="EMBL" id="LIAE01010348">
    <property type="protein sequence ID" value="PAV62744.1"/>
    <property type="molecule type" value="Genomic_DNA"/>
</dbReference>
<dbReference type="InterPro" id="IPR000483">
    <property type="entry name" value="Cys-rich_flank_reg_C"/>
</dbReference>
<dbReference type="PRINTS" id="PR00019">
    <property type="entry name" value="LEURICHRPT"/>
</dbReference>
<gene>
    <name evidence="6" type="ORF">WR25_22970</name>
</gene>
<keyword evidence="3" id="KW-0677">Repeat</keyword>
<protein>
    <recommendedName>
        <fullName evidence="5">LRRCT domain-containing protein</fullName>
    </recommendedName>
</protein>
<sequence>MVQPNIIFHLKDAMKRRMLDRSLFPQLLIFCLSIDQILSQCPPHLQDPCSCSSTRYEAVSIVCDKGESLSSVLLALSQPPAQIDSLSISNTPIDQLPGFAFQGFNIKKLTLRNNGLRAFHPEAFSGQLVESLEELEIKNNYLDTIPQEGITKLRNLRSLALTDNIIEYIPDNSFLSYSSRESIQKLDLSSNNMTAIHPTGLLGLESLSQLLLDKNLFHDIPTEALANIPTLEDLSMGVNQLTQVAPDSLPLPSLRSLSLEVNQIRQIPADSFQSLPGLTYLYLGNNLLTSIDPSMFFYTNNLKVLSMGNNKDITSISSNAFQHVPQLVRVELSDCSIAHIESSAFRKITKVQVLSLARNQLTGIRHDTFSNLPELVQIDLSGNAITHIDDFAFSQLPQLALLDLSSNRLESLPVNALYDSLLPKSNGMFRSLLLHNNPWRCDKDLMWLRKWLRENGDVRITASGAHTARCWSPSNLNGLDLRQTDPVKSKPAATQIIGDSMRKLIKPAENLFIPSQKPEFVESMPNEEPQISGASLVALVLGIVLSVLAVCLILLMIIRCIIKTQEKKERNSSLGGASDTSSRWAGSAYSGQGILTNTQARAYRSATNHNVYLNRPRYWWF</sequence>
<dbReference type="GO" id="GO:0005886">
    <property type="term" value="C:plasma membrane"/>
    <property type="evidence" value="ECO:0007669"/>
    <property type="project" value="TreeGrafter"/>
</dbReference>
<evidence type="ECO:0000256" key="3">
    <source>
        <dbReference type="ARBA" id="ARBA00022737"/>
    </source>
</evidence>
<organism evidence="6 7">
    <name type="scientific">Diploscapter pachys</name>
    <dbReference type="NCBI Taxonomy" id="2018661"/>
    <lineage>
        <taxon>Eukaryota</taxon>
        <taxon>Metazoa</taxon>
        <taxon>Ecdysozoa</taxon>
        <taxon>Nematoda</taxon>
        <taxon>Chromadorea</taxon>
        <taxon>Rhabditida</taxon>
        <taxon>Rhabditina</taxon>
        <taxon>Rhabditomorpha</taxon>
        <taxon>Rhabditoidea</taxon>
        <taxon>Rhabditidae</taxon>
        <taxon>Diploscapter</taxon>
    </lineage>
</organism>
<keyword evidence="4" id="KW-0812">Transmembrane</keyword>
<dbReference type="Pfam" id="PF13306">
    <property type="entry name" value="LRR_5"/>
    <property type="match status" value="1"/>
</dbReference>
<dbReference type="InterPro" id="IPR032675">
    <property type="entry name" value="LRR_dom_sf"/>
</dbReference>
<dbReference type="OrthoDB" id="1055097at2759"/>
<dbReference type="PANTHER" id="PTHR24369:SF213">
    <property type="entry name" value="INSULIN LIKE GROWTH FACTOR BINDING PROTEIN ACID LABILE SUBUNIT"/>
    <property type="match status" value="1"/>
</dbReference>
<dbReference type="PANTHER" id="PTHR24369">
    <property type="entry name" value="ANTIGEN BSP, PUTATIVE-RELATED"/>
    <property type="match status" value="1"/>
</dbReference>
<dbReference type="Pfam" id="PF13855">
    <property type="entry name" value="LRR_8"/>
    <property type="match status" value="2"/>
</dbReference>
<evidence type="ECO:0000259" key="5">
    <source>
        <dbReference type="SMART" id="SM00082"/>
    </source>
</evidence>
<name>A0A2A2JM31_9BILA</name>
<keyword evidence="2" id="KW-0732">Signal</keyword>
<dbReference type="AlphaFoldDB" id="A0A2A2JM31"/>
<reference evidence="6 7" key="1">
    <citation type="journal article" date="2017" name="Curr. Biol.">
        <title>Genome architecture and evolution of a unichromosomal asexual nematode.</title>
        <authorList>
            <person name="Fradin H."/>
            <person name="Zegar C."/>
            <person name="Gutwein M."/>
            <person name="Lucas J."/>
            <person name="Kovtun M."/>
            <person name="Corcoran D."/>
            <person name="Baugh L.R."/>
            <person name="Kiontke K."/>
            <person name="Gunsalus K."/>
            <person name="Fitch D.H."/>
            <person name="Piano F."/>
        </authorList>
    </citation>
    <scope>NUCLEOTIDE SEQUENCE [LARGE SCALE GENOMIC DNA]</scope>
    <source>
        <strain evidence="6">PF1309</strain>
    </source>
</reference>
<dbReference type="InterPro" id="IPR026906">
    <property type="entry name" value="LRR_5"/>
</dbReference>
<dbReference type="SUPFAM" id="SSF52058">
    <property type="entry name" value="L domain-like"/>
    <property type="match status" value="1"/>
</dbReference>
<dbReference type="SMART" id="SM00369">
    <property type="entry name" value="LRR_TYP"/>
    <property type="match status" value="12"/>
</dbReference>
<dbReference type="SMART" id="SM00082">
    <property type="entry name" value="LRRCT"/>
    <property type="match status" value="1"/>
</dbReference>
<dbReference type="InterPro" id="IPR001611">
    <property type="entry name" value="Leu-rich_rpt"/>
</dbReference>
<keyword evidence="4" id="KW-1133">Transmembrane helix</keyword>
<feature type="domain" description="LRRCT" evidence="5">
    <location>
        <begin position="437"/>
        <end position="492"/>
    </location>
</feature>
<dbReference type="Gene3D" id="3.80.10.10">
    <property type="entry name" value="Ribonuclease Inhibitor"/>
    <property type="match status" value="2"/>
</dbReference>
<dbReference type="PROSITE" id="PS51450">
    <property type="entry name" value="LRR"/>
    <property type="match status" value="5"/>
</dbReference>
<dbReference type="Proteomes" id="UP000218231">
    <property type="component" value="Unassembled WGS sequence"/>
</dbReference>
<feature type="transmembrane region" description="Helical" evidence="4">
    <location>
        <begin position="536"/>
        <end position="562"/>
    </location>
</feature>
<dbReference type="FunFam" id="3.80.10.10:FF:000732">
    <property type="entry name" value="GD11101"/>
    <property type="match status" value="1"/>
</dbReference>
<keyword evidence="4" id="KW-0472">Membrane</keyword>
<evidence type="ECO:0000256" key="4">
    <source>
        <dbReference type="SAM" id="Phobius"/>
    </source>
</evidence>
<evidence type="ECO:0000256" key="1">
    <source>
        <dbReference type="ARBA" id="ARBA00022614"/>
    </source>
</evidence>
<keyword evidence="1" id="KW-0433">Leucine-rich repeat</keyword>
<evidence type="ECO:0000313" key="6">
    <source>
        <dbReference type="EMBL" id="PAV62744.1"/>
    </source>
</evidence>
<dbReference type="InterPro" id="IPR050541">
    <property type="entry name" value="LRR_TM_domain-containing"/>
</dbReference>
<evidence type="ECO:0000256" key="2">
    <source>
        <dbReference type="ARBA" id="ARBA00022729"/>
    </source>
</evidence>
<keyword evidence="7" id="KW-1185">Reference proteome</keyword>
<evidence type="ECO:0000313" key="7">
    <source>
        <dbReference type="Proteomes" id="UP000218231"/>
    </source>
</evidence>
<dbReference type="STRING" id="2018661.A0A2A2JM31"/>
<accession>A0A2A2JM31</accession>
<proteinExistence type="predicted"/>